<proteinExistence type="predicted"/>
<sequence length="299" mass="33344">MNTIQTFSIKVPLVSFAHEYAQQFALEQTTSTKGKQVYLNTLAVYAVHSFLQLMDIGTDISKGNSWHPIYRRFHNVSDLVLPKFGSLECRPVLPGEKFISVPKEATENRLGLVAVQFEESLDDAQILGFVKTNNSGLLPQQIELSKLQSMEQLLDRLEQIAANQMVNLGQWLDNLIDAGWQTVEAVFGSNLILARVRRSPSVGVVQAKRINDELALVVAVMPTATEERQIIIQVHPIGSQTLPPGVKSIILDEFGKELLQESAKKADNWIQLKIDGKPGEQFRLIVAMGEASFTEDFMI</sequence>
<name>A0A8J6XIP2_9CYAN</name>
<dbReference type="InterPro" id="IPR014951">
    <property type="entry name" value="DUF1822"/>
</dbReference>
<dbReference type="Proteomes" id="UP000629098">
    <property type="component" value="Unassembled WGS sequence"/>
</dbReference>
<reference evidence="1" key="1">
    <citation type="submission" date="2020-09" db="EMBL/GenBank/DDBJ databases">
        <title>Iningainema tapete sp. nov. (Scytonemataceae, Cyanobacteria) from greenhouses in central Florida (USA) produces two types of nodularin with biosynthetic potential for microcystin-LR and anabaenopeptins.</title>
        <authorList>
            <person name="Berthold D.E."/>
            <person name="Lefler F.W."/>
            <person name="Huang I.-S."/>
            <person name="Abdulla H."/>
            <person name="Zimba P.V."/>
            <person name="Laughinghouse H.D. IV."/>
        </authorList>
    </citation>
    <scope>NUCLEOTIDE SEQUENCE</scope>
    <source>
        <strain evidence="1">BLCCT55</strain>
    </source>
</reference>
<accession>A0A8J6XIP2</accession>
<evidence type="ECO:0000313" key="2">
    <source>
        <dbReference type="Proteomes" id="UP000629098"/>
    </source>
</evidence>
<comment type="caution">
    <text evidence="1">The sequence shown here is derived from an EMBL/GenBank/DDBJ whole genome shotgun (WGS) entry which is preliminary data.</text>
</comment>
<dbReference type="RefSeq" id="WP_190825222.1">
    <property type="nucleotide sequence ID" value="NZ_CAWPPI010000009.1"/>
</dbReference>
<gene>
    <name evidence="1" type="ORF">ICL16_02110</name>
</gene>
<dbReference type="Pfam" id="PF08852">
    <property type="entry name" value="DUF1822"/>
    <property type="match status" value="1"/>
</dbReference>
<keyword evidence="2" id="KW-1185">Reference proteome</keyword>
<organism evidence="1 2">
    <name type="scientific">Iningainema tapete BLCC-T55</name>
    <dbReference type="NCBI Taxonomy" id="2748662"/>
    <lineage>
        <taxon>Bacteria</taxon>
        <taxon>Bacillati</taxon>
        <taxon>Cyanobacteriota</taxon>
        <taxon>Cyanophyceae</taxon>
        <taxon>Nostocales</taxon>
        <taxon>Scytonemataceae</taxon>
        <taxon>Iningainema tapete</taxon>
    </lineage>
</organism>
<protein>
    <submittedName>
        <fullName evidence="1">DUF1822 family protein</fullName>
    </submittedName>
</protein>
<dbReference type="EMBL" id="JACXAE010000009">
    <property type="protein sequence ID" value="MBD2770947.1"/>
    <property type="molecule type" value="Genomic_DNA"/>
</dbReference>
<dbReference type="AlphaFoldDB" id="A0A8J6XIP2"/>
<evidence type="ECO:0000313" key="1">
    <source>
        <dbReference type="EMBL" id="MBD2770947.1"/>
    </source>
</evidence>